<dbReference type="AlphaFoldDB" id="A0A3S5AW70"/>
<organism evidence="2 3">
    <name type="scientific">Protopolystoma xenopodis</name>
    <dbReference type="NCBI Taxonomy" id="117903"/>
    <lineage>
        <taxon>Eukaryota</taxon>
        <taxon>Metazoa</taxon>
        <taxon>Spiralia</taxon>
        <taxon>Lophotrochozoa</taxon>
        <taxon>Platyhelminthes</taxon>
        <taxon>Monogenea</taxon>
        <taxon>Polyopisthocotylea</taxon>
        <taxon>Polystomatidea</taxon>
        <taxon>Polystomatidae</taxon>
        <taxon>Protopolystoma</taxon>
    </lineage>
</organism>
<feature type="compositionally biased region" description="Acidic residues" evidence="1">
    <location>
        <begin position="54"/>
        <end position="66"/>
    </location>
</feature>
<evidence type="ECO:0000256" key="1">
    <source>
        <dbReference type="SAM" id="MobiDB-lite"/>
    </source>
</evidence>
<reference evidence="2" key="1">
    <citation type="submission" date="2018-11" db="EMBL/GenBank/DDBJ databases">
        <authorList>
            <consortium name="Pathogen Informatics"/>
        </authorList>
    </citation>
    <scope>NUCLEOTIDE SEQUENCE</scope>
</reference>
<evidence type="ECO:0000313" key="3">
    <source>
        <dbReference type="Proteomes" id="UP000784294"/>
    </source>
</evidence>
<dbReference type="EMBL" id="CAAALY010083280">
    <property type="protein sequence ID" value="VEL26867.1"/>
    <property type="molecule type" value="Genomic_DNA"/>
</dbReference>
<accession>A0A3S5AW70</accession>
<sequence>MNNCILYHSSCIQLDDDFVSDLEEPDGHDAKQLKKNVIRRRHRAWPEGSGGSSADEDDDEDDEDDQ</sequence>
<dbReference type="Proteomes" id="UP000784294">
    <property type="component" value="Unassembled WGS sequence"/>
</dbReference>
<feature type="region of interest" description="Disordered" evidence="1">
    <location>
        <begin position="41"/>
        <end position="66"/>
    </location>
</feature>
<evidence type="ECO:0000313" key="2">
    <source>
        <dbReference type="EMBL" id="VEL26867.1"/>
    </source>
</evidence>
<name>A0A3S5AW70_9PLAT</name>
<comment type="caution">
    <text evidence="2">The sequence shown here is derived from an EMBL/GenBank/DDBJ whole genome shotgun (WGS) entry which is preliminary data.</text>
</comment>
<protein>
    <submittedName>
        <fullName evidence="2">Uncharacterized protein</fullName>
    </submittedName>
</protein>
<proteinExistence type="predicted"/>
<feature type="non-terminal residue" evidence="2">
    <location>
        <position position="66"/>
    </location>
</feature>
<keyword evidence="3" id="KW-1185">Reference proteome</keyword>
<gene>
    <name evidence="2" type="ORF">PXEA_LOCUS20307</name>
</gene>